<dbReference type="PANTHER" id="PTHR28511">
    <property type="entry name" value="ENDONUCLEASE V"/>
    <property type="match status" value="1"/>
</dbReference>
<gene>
    <name evidence="6" type="primary">nfi</name>
    <name evidence="7" type="ORF">DZC52_07295</name>
</gene>
<dbReference type="GO" id="GO:0005737">
    <property type="term" value="C:cytoplasm"/>
    <property type="evidence" value="ECO:0007669"/>
    <property type="project" value="UniProtKB-SubCell"/>
</dbReference>
<keyword evidence="2 6" id="KW-0963">Cytoplasm</keyword>
<evidence type="ECO:0000313" key="7">
    <source>
        <dbReference type="EMBL" id="RFF30531.1"/>
    </source>
</evidence>
<dbReference type="NCBIfam" id="NF008629">
    <property type="entry name" value="PRK11617.1"/>
    <property type="match status" value="1"/>
</dbReference>
<dbReference type="GO" id="GO:0043737">
    <property type="term" value="F:deoxyribonuclease V activity"/>
    <property type="evidence" value="ECO:0007669"/>
    <property type="project" value="UniProtKB-UniRule"/>
</dbReference>
<comment type="caution">
    <text evidence="7">The sequence shown here is derived from an EMBL/GenBank/DDBJ whole genome shotgun (WGS) entry which is preliminary data.</text>
</comment>
<keyword evidence="5 6" id="KW-0378">Hydrolase</keyword>
<evidence type="ECO:0000256" key="5">
    <source>
        <dbReference type="ARBA" id="ARBA00022801"/>
    </source>
</evidence>
<dbReference type="EC" id="3.1.21.7" evidence="6"/>
<reference evidence="7 8" key="1">
    <citation type="submission" date="2018-08" db="EMBL/GenBank/DDBJ databases">
        <title>Wenzhouxiangella salilacus sp. nov., a novel bacterium isolated from a saline lake in Xinjiang Province, China.</title>
        <authorList>
            <person name="Han S."/>
        </authorList>
    </citation>
    <scope>NUCLEOTIDE SEQUENCE [LARGE SCALE GENOMIC DNA]</scope>
    <source>
        <strain evidence="7 8">XDB06</strain>
    </source>
</reference>
<keyword evidence="4 6" id="KW-0255">Endonuclease</keyword>
<dbReference type="HAMAP" id="MF_00801">
    <property type="entry name" value="Endonuclease_5"/>
    <property type="match status" value="1"/>
</dbReference>
<dbReference type="OrthoDB" id="9790916at2"/>
<dbReference type="EMBL" id="QUZK01000034">
    <property type="protein sequence ID" value="RFF30531.1"/>
    <property type="molecule type" value="Genomic_DNA"/>
</dbReference>
<evidence type="ECO:0000313" key="8">
    <source>
        <dbReference type="Proteomes" id="UP000260351"/>
    </source>
</evidence>
<keyword evidence="6" id="KW-0460">Magnesium</keyword>
<keyword evidence="6" id="KW-0234">DNA repair</keyword>
<dbReference type="Pfam" id="PF04493">
    <property type="entry name" value="Endonuclease_5"/>
    <property type="match status" value="1"/>
</dbReference>
<dbReference type="RefSeq" id="WP_116650473.1">
    <property type="nucleotide sequence ID" value="NZ_QUZK01000034.1"/>
</dbReference>
<keyword evidence="6" id="KW-0227">DNA damage</keyword>
<evidence type="ECO:0000256" key="3">
    <source>
        <dbReference type="ARBA" id="ARBA00022722"/>
    </source>
</evidence>
<comment type="catalytic activity">
    <reaction evidence="6">
        <text>Endonucleolytic cleavage at apurinic or apyrimidinic sites to products with a 5'-phosphate.</text>
        <dbReference type="EC" id="3.1.21.7"/>
    </reaction>
</comment>
<dbReference type="AlphaFoldDB" id="A0A3E1K8T6"/>
<keyword evidence="3 6" id="KW-0540">Nuclease</keyword>
<dbReference type="InterPro" id="IPR007581">
    <property type="entry name" value="Endonuclease-V"/>
</dbReference>
<comment type="cofactor">
    <cofactor evidence="6">
        <name>Mg(2+)</name>
        <dbReference type="ChEBI" id="CHEBI:18420"/>
    </cofactor>
</comment>
<proteinExistence type="inferred from homology"/>
<comment type="function">
    <text evidence="6">DNA repair enzyme involved in the repair of deaminated bases. Selectively cleaves double-stranded DNA at the second phosphodiester bond 3' to a deoxyinosine leaving behind the intact lesion on the nicked DNA.</text>
</comment>
<evidence type="ECO:0000256" key="4">
    <source>
        <dbReference type="ARBA" id="ARBA00022759"/>
    </source>
</evidence>
<dbReference type="Proteomes" id="UP000260351">
    <property type="component" value="Unassembled WGS sequence"/>
</dbReference>
<dbReference type="GO" id="GO:0000287">
    <property type="term" value="F:magnesium ion binding"/>
    <property type="evidence" value="ECO:0007669"/>
    <property type="project" value="UniProtKB-UniRule"/>
</dbReference>
<feature type="binding site" evidence="6">
    <location>
        <position position="38"/>
    </location>
    <ligand>
        <name>Mg(2+)</name>
        <dbReference type="ChEBI" id="CHEBI:18420"/>
    </ligand>
</feature>
<dbReference type="Gene3D" id="3.30.2170.10">
    <property type="entry name" value="archaeoglobus fulgidus dsm 4304 superfamily"/>
    <property type="match status" value="1"/>
</dbReference>
<keyword evidence="6" id="KW-0479">Metal-binding</keyword>
<feature type="binding site" evidence="6">
    <location>
        <position position="106"/>
    </location>
    <ligand>
        <name>Mg(2+)</name>
        <dbReference type="ChEBI" id="CHEBI:18420"/>
    </ligand>
</feature>
<dbReference type="PANTHER" id="PTHR28511:SF1">
    <property type="entry name" value="ENDONUCLEASE V"/>
    <property type="match status" value="1"/>
</dbReference>
<dbReference type="CDD" id="cd06559">
    <property type="entry name" value="Endonuclease_V"/>
    <property type="match status" value="1"/>
</dbReference>
<comment type="subcellular location">
    <subcellularLocation>
        <location evidence="1 6">Cytoplasm</location>
    </subcellularLocation>
</comment>
<sequence length="218" mass="23509">MAPSVDTRALIGRQRELAAQVIDRDDLRLPPELVAGVDAAFPDQGRTTRAAAVLMRFPELETVDEVVFEQATELPYIPGLLSFRELPAILGALERLALPPELVLCDGQGRAHPRRFGIACHLGVATGLATIGVGKSRLCGQHDEPGPEKGAAADLVDGGEVIGRVVRSRDRVRPLYISVGHRVSLATAVDLVLTCTPRYRLPEPVRRADRLAGRHSPA</sequence>
<evidence type="ECO:0000256" key="2">
    <source>
        <dbReference type="ARBA" id="ARBA00022490"/>
    </source>
</evidence>
<evidence type="ECO:0000256" key="1">
    <source>
        <dbReference type="ARBA" id="ARBA00004496"/>
    </source>
</evidence>
<accession>A0A3E1K8T6</accession>
<dbReference type="GO" id="GO:0003727">
    <property type="term" value="F:single-stranded RNA binding"/>
    <property type="evidence" value="ECO:0007669"/>
    <property type="project" value="TreeGrafter"/>
</dbReference>
<name>A0A3E1K8T6_9GAMM</name>
<feature type="site" description="Interaction with target DNA" evidence="6">
    <location>
        <position position="76"/>
    </location>
</feature>
<evidence type="ECO:0000256" key="6">
    <source>
        <dbReference type="HAMAP-Rule" id="MF_00801"/>
    </source>
</evidence>
<protein>
    <recommendedName>
        <fullName evidence="6">Endonuclease V</fullName>
        <ecNumber evidence="6">3.1.21.7</ecNumber>
    </recommendedName>
    <alternativeName>
        <fullName evidence="6">Deoxyinosine 3'endonuclease</fullName>
    </alternativeName>
    <alternativeName>
        <fullName evidence="6">Deoxyribonuclease V</fullName>
        <shortName evidence="6">DNase V</shortName>
    </alternativeName>
</protein>
<keyword evidence="8" id="KW-1185">Reference proteome</keyword>
<organism evidence="7 8">
    <name type="scientific">Wenzhouxiangella sediminis</name>
    <dbReference type="NCBI Taxonomy" id="1792836"/>
    <lineage>
        <taxon>Bacteria</taxon>
        <taxon>Pseudomonadati</taxon>
        <taxon>Pseudomonadota</taxon>
        <taxon>Gammaproteobacteria</taxon>
        <taxon>Chromatiales</taxon>
        <taxon>Wenzhouxiangellaceae</taxon>
        <taxon>Wenzhouxiangella</taxon>
    </lineage>
</organism>
<dbReference type="GO" id="GO:0016891">
    <property type="term" value="F:RNA endonuclease activity producing 5'-phosphomonoesters, hydrolytic mechanism"/>
    <property type="evidence" value="ECO:0007669"/>
    <property type="project" value="TreeGrafter"/>
</dbReference>
<dbReference type="GO" id="GO:0006281">
    <property type="term" value="P:DNA repair"/>
    <property type="evidence" value="ECO:0007669"/>
    <property type="project" value="UniProtKB-UniRule"/>
</dbReference>
<comment type="similarity">
    <text evidence="6">Belongs to the endonuclease V family.</text>
</comment>